<comment type="caution">
    <text evidence="1">The sequence shown here is derived from an EMBL/GenBank/DDBJ whole genome shotgun (WGS) entry which is preliminary data.</text>
</comment>
<keyword evidence="3" id="KW-1185">Reference proteome</keyword>
<gene>
    <name evidence="2" type="ORF">HINF_LOCUS28291</name>
    <name evidence="1" type="ORF">HINF_LOCUS34110</name>
</gene>
<accession>A0AA86U7U5</accession>
<evidence type="ECO:0000313" key="1">
    <source>
        <dbReference type="EMBL" id="CAI9946465.1"/>
    </source>
</evidence>
<reference evidence="1" key="1">
    <citation type="submission" date="2023-06" db="EMBL/GenBank/DDBJ databases">
        <authorList>
            <person name="Kurt Z."/>
        </authorList>
    </citation>
    <scope>NUCLEOTIDE SEQUENCE</scope>
</reference>
<protein>
    <submittedName>
        <fullName evidence="2">Hypothetical_protein</fullName>
    </submittedName>
</protein>
<proteinExistence type="predicted"/>
<dbReference type="EMBL" id="CATOUU010000762">
    <property type="protein sequence ID" value="CAI9946465.1"/>
    <property type="molecule type" value="Genomic_DNA"/>
</dbReference>
<evidence type="ECO:0000313" key="3">
    <source>
        <dbReference type="Proteomes" id="UP001642409"/>
    </source>
</evidence>
<sequence length="131" mass="15483">MQTNIRFEVQKDLALLQYKDNISMCREFWSLAFNNYVWHKFHKLDIFIYLINNGDAILYRQNQNVYNQFRAYYYIIGRILSTSQKYINNGILQLETHPYNPRVGNVWFGMKALAGIFCGVESTCCLVTFIG</sequence>
<reference evidence="2 3" key="2">
    <citation type="submission" date="2024-07" db="EMBL/GenBank/DDBJ databases">
        <authorList>
            <person name="Akdeniz Z."/>
        </authorList>
    </citation>
    <scope>NUCLEOTIDE SEQUENCE [LARGE SCALE GENOMIC DNA]</scope>
</reference>
<dbReference type="Proteomes" id="UP001642409">
    <property type="component" value="Unassembled WGS sequence"/>
</dbReference>
<name>A0AA86U7U5_9EUKA</name>
<organism evidence="1">
    <name type="scientific">Hexamita inflata</name>
    <dbReference type="NCBI Taxonomy" id="28002"/>
    <lineage>
        <taxon>Eukaryota</taxon>
        <taxon>Metamonada</taxon>
        <taxon>Diplomonadida</taxon>
        <taxon>Hexamitidae</taxon>
        <taxon>Hexamitinae</taxon>
        <taxon>Hexamita</taxon>
    </lineage>
</organism>
<dbReference type="EMBL" id="CAXDID020000089">
    <property type="protein sequence ID" value="CAL6021692.1"/>
    <property type="molecule type" value="Genomic_DNA"/>
</dbReference>
<evidence type="ECO:0000313" key="2">
    <source>
        <dbReference type="EMBL" id="CAL6021692.1"/>
    </source>
</evidence>
<dbReference type="AlphaFoldDB" id="A0AA86U7U5"/>